<evidence type="ECO:0000313" key="4">
    <source>
        <dbReference type="Proteomes" id="UP000325755"/>
    </source>
</evidence>
<name>A0A5Q0BLR9_9GAMM</name>
<reference evidence="3 4" key="1">
    <citation type="submission" date="2019-09" db="EMBL/GenBank/DDBJ databases">
        <title>Ecophysiology of the spiral-shaped methanotroph Methylospira mobilis as revealed by the complete genome sequence.</title>
        <authorList>
            <person name="Oshkin I.Y."/>
            <person name="Dedysh S.N."/>
            <person name="Miroshnikov K."/>
            <person name="Danilova O.V."/>
            <person name="Hakobyan A."/>
            <person name="Liesack W."/>
        </authorList>
    </citation>
    <scope>NUCLEOTIDE SEQUENCE [LARGE SCALE GENOMIC DNA]</scope>
    <source>
        <strain evidence="3 4">Shm1</strain>
    </source>
</reference>
<dbReference type="RefSeq" id="WP_153249052.1">
    <property type="nucleotide sequence ID" value="NZ_CP044205.1"/>
</dbReference>
<sequence>MATYTLKFRKNDSSDNDIHVEVNVPCRRRAAIYNDFLVIAYNTLFGKFGNVTAPALSFSDASRSLFYSKRFSCALQNKELIESLARIMDQYVASGVMADFNRCRTHLYCVLQKEVGKPSSIDDFALDGFVSDAKFFNSADENNRLKCKSLELKKYKEHGQAYADYFNWVIDRKIWVGHESRKAQRELLDGLDAFFIRNPRTKYAIDKQISHFLSNIRLLIDRLSADWELIGEFFGDELEKLSAIECTGSDFHKGGQQVLILTFSTRSCYRKLVYKPRDVEADCYLVGCIEDLGKVKDTLLSRINDDKEKFEADIIDVSRKNYFLTGKSLSEILNGAMRDDGCSLPTYKILPRFPGSLFLTKETTGIPVRESYGYVEFLSHEEHDYNNATQNDAEIFYSVWGKLIAMARLFSIADLHVQNVITHGNKPCLIDLEDSFKRKFNELADTFIFSGKMRVWGAIDSEHDPGEFSYVISMDEARGFFVTQHSFSDVDGLEQNGKNRVSLNGEKYPLKDYVDRLAKFFEKTITKVVANEALYVFLEDIEMITTRYVAEGTWGLVKAKSALYGWLCSHGACDPSAIVNELGKDISRIGAGIEMTVPDSRAFGVTWDSLNAWLLWSADNNLKDFSSLDIPFYVHRLNDANLYNSFGFKVNADENAATDGNKKTYLPEPSMAAVRTQIQFADKTALVEELRKQLKQLSINMNAMSKNSEECEAARVCRNVF</sequence>
<dbReference type="OrthoDB" id="612737at2"/>
<keyword evidence="1" id="KW-0175">Coiled coil</keyword>
<dbReference type="Pfam" id="PF13575">
    <property type="entry name" value="DUF4135"/>
    <property type="match status" value="2"/>
</dbReference>
<proteinExistence type="predicted"/>
<evidence type="ECO:0000313" key="3">
    <source>
        <dbReference type="EMBL" id="QFY43068.1"/>
    </source>
</evidence>
<accession>A0A5Q0BLR9</accession>
<dbReference type="AlphaFoldDB" id="A0A5Q0BLR9"/>
<feature type="domain" description="Lantibiotic biosynthesis protein dehydration" evidence="2">
    <location>
        <begin position="203"/>
        <end position="296"/>
    </location>
</feature>
<dbReference type="Proteomes" id="UP000325755">
    <property type="component" value="Chromosome"/>
</dbReference>
<dbReference type="KEGG" id="mmob:F6R98_10930"/>
<evidence type="ECO:0000256" key="1">
    <source>
        <dbReference type="SAM" id="Coils"/>
    </source>
</evidence>
<dbReference type="EMBL" id="CP044205">
    <property type="protein sequence ID" value="QFY43068.1"/>
    <property type="molecule type" value="Genomic_DNA"/>
</dbReference>
<protein>
    <submittedName>
        <fullName evidence="3">DUF4135 domain-containing protein</fullName>
    </submittedName>
</protein>
<dbReference type="InterPro" id="IPR025410">
    <property type="entry name" value="Lant_dehyd"/>
</dbReference>
<keyword evidence="4" id="KW-1185">Reference proteome</keyword>
<dbReference type="InParanoid" id="A0A5Q0BLR9"/>
<gene>
    <name evidence="3" type="ORF">F6R98_10930</name>
</gene>
<organism evidence="3 4">
    <name type="scientific">Candidatus Methylospira mobilis</name>
    <dbReference type="NCBI Taxonomy" id="1808979"/>
    <lineage>
        <taxon>Bacteria</taxon>
        <taxon>Pseudomonadati</taxon>
        <taxon>Pseudomonadota</taxon>
        <taxon>Gammaproteobacteria</taxon>
        <taxon>Methylococcales</taxon>
        <taxon>Methylococcaceae</taxon>
        <taxon>Candidatus Methylospira</taxon>
    </lineage>
</organism>
<feature type="coiled-coil region" evidence="1">
    <location>
        <begin position="680"/>
        <end position="714"/>
    </location>
</feature>
<feature type="domain" description="Lantibiotic biosynthesis protein dehydration" evidence="2">
    <location>
        <begin position="366"/>
        <end position="442"/>
    </location>
</feature>
<evidence type="ECO:0000259" key="2">
    <source>
        <dbReference type="Pfam" id="PF13575"/>
    </source>
</evidence>